<dbReference type="InterPro" id="IPR053201">
    <property type="entry name" value="Flavunoidine_N-MTase"/>
</dbReference>
<dbReference type="PROSITE" id="PS50280">
    <property type="entry name" value="SET"/>
    <property type="match status" value="1"/>
</dbReference>
<keyword evidence="2" id="KW-0808">Transferase</keyword>
<evidence type="ECO:0000313" key="2">
    <source>
        <dbReference type="EMBL" id="QKQ26675.1"/>
    </source>
</evidence>
<name>A0A6N0HWB8_9GAMM</name>
<keyword evidence="2" id="KW-0489">Methyltransferase</keyword>
<organism evidence="2 3">
    <name type="scientific">Candidatus Reidiella endopervernicosa</name>
    <dbReference type="NCBI Taxonomy" id="2738883"/>
    <lineage>
        <taxon>Bacteria</taxon>
        <taxon>Pseudomonadati</taxon>
        <taxon>Pseudomonadota</taxon>
        <taxon>Gammaproteobacteria</taxon>
        <taxon>Candidatus Reidiella</taxon>
    </lineage>
</organism>
<proteinExistence type="predicted"/>
<dbReference type="EMBL" id="CP054491">
    <property type="protein sequence ID" value="QKQ26675.1"/>
    <property type="molecule type" value="Genomic_DNA"/>
</dbReference>
<dbReference type="Gene3D" id="2.170.270.10">
    <property type="entry name" value="SET domain"/>
    <property type="match status" value="1"/>
</dbReference>
<dbReference type="GO" id="GO:0008168">
    <property type="term" value="F:methyltransferase activity"/>
    <property type="evidence" value="ECO:0007669"/>
    <property type="project" value="UniProtKB-KW"/>
</dbReference>
<dbReference type="InterPro" id="IPR046341">
    <property type="entry name" value="SET_dom_sf"/>
</dbReference>
<dbReference type="PANTHER" id="PTHR12350:SF19">
    <property type="entry name" value="SET DOMAIN-CONTAINING PROTEIN"/>
    <property type="match status" value="1"/>
</dbReference>
<dbReference type="KEGG" id="rev:HUE57_10585"/>
<evidence type="ECO:0000259" key="1">
    <source>
        <dbReference type="PROSITE" id="PS50280"/>
    </source>
</evidence>
<gene>
    <name evidence="2" type="ORF">HUE57_10585</name>
</gene>
<reference evidence="2 3" key="1">
    <citation type="submission" date="2020-05" db="EMBL/GenBank/DDBJ databases">
        <title>Horizontal transmission and recombination maintain forever young bacterial symbiont genomes.</title>
        <authorList>
            <person name="Russell S.L."/>
            <person name="Pepper-Tunick E."/>
            <person name="Svedberg J."/>
            <person name="Byrne A."/>
            <person name="Ruelas Castillo J."/>
            <person name="Vollmers C."/>
            <person name="Beinart R.A."/>
            <person name="Corbett-Detig R."/>
        </authorList>
    </citation>
    <scope>NUCLEOTIDE SEQUENCE [LARGE SCALE GENOMIC DNA]</scope>
    <source>
        <strain evidence="2">Santa_Monica_outfall</strain>
    </source>
</reference>
<accession>A0A6N0HWB8</accession>
<protein>
    <submittedName>
        <fullName evidence="2">SET domain-containing protein-lysine N-methyltransferase</fullName>
    </submittedName>
</protein>
<dbReference type="PANTHER" id="PTHR12350">
    <property type="entry name" value="HISTONE-LYSINE N-METHYLTRANSFERASE-RELATED"/>
    <property type="match status" value="1"/>
</dbReference>
<keyword evidence="3" id="KW-1185">Reference proteome</keyword>
<feature type="domain" description="SET" evidence="1">
    <location>
        <begin position="1"/>
        <end position="85"/>
    </location>
</feature>
<dbReference type="SUPFAM" id="SSF82199">
    <property type="entry name" value="SET domain"/>
    <property type="match status" value="1"/>
</dbReference>
<dbReference type="Pfam" id="PF00856">
    <property type="entry name" value="SET"/>
    <property type="match status" value="1"/>
</dbReference>
<dbReference type="GO" id="GO:0032259">
    <property type="term" value="P:methylation"/>
    <property type="evidence" value="ECO:0007669"/>
    <property type="project" value="UniProtKB-KW"/>
</dbReference>
<sequence length="142" mass="15947">MVVAIDHCKKDELICEGKPTGVAATRDNHSLQVGHQIHVHLDEPAQIFAHSCEPNLYINNNEFGGYNFYAVRDIEPGEMLAFHYGMSEANSIAVSECHCGADNCYGRSVGFKEAEPHLQHYLHDLGVADYLSRWYKHQMPSS</sequence>
<dbReference type="Proteomes" id="UP000509658">
    <property type="component" value="Chromosome"/>
</dbReference>
<evidence type="ECO:0000313" key="3">
    <source>
        <dbReference type="Proteomes" id="UP000509658"/>
    </source>
</evidence>
<dbReference type="AlphaFoldDB" id="A0A6N0HWB8"/>
<dbReference type="InterPro" id="IPR001214">
    <property type="entry name" value="SET_dom"/>
</dbReference>
<dbReference type="RefSeq" id="WP_174673139.1">
    <property type="nucleotide sequence ID" value="NZ_CP054491.1"/>
</dbReference>